<feature type="region of interest" description="Disordered" evidence="1">
    <location>
        <begin position="204"/>
        <end position="225"/>
    </location>
</feature>
<name>A0ABV7M461_9GAMM</name>
<dbReference type="EMBL" id="JBHRUH010000031">
    <property type="protein sequence ID" value="MFC3293672.1"/>
    <property type="molecule type" value="Genomic_DNA"/>
</dbReference>
<comment type="caution">
    <text evidence="2">The sequence shown here is derived from an EMBL/GenBank/DDBJ whole genome shotgun (WGS) entry which is preliminary data.</text>
</comment>
<gene>
    <name evidence="2" type="ORF">ACFOEI_16590</name>
</gene>
<keyword evidence="3" id="KW-1185">Reference proteome</keyword>
<dbReference type="Proteomes" id="UP001595640">
    <property type="component" value="Unassembled WGS sequence"/>
</dbReference>
<organism evidence="2 3">
    <name type="scientific">Modicisalibacter luteus</name>
    <dbReference type="NCBI Taxonomy" id="453962"/>
    <lineage>
        <taxon>Bacteria</taxon>
        <taxon>Pseudomonadati</taxon>
        <taxon>Pseudomonadota</taxon>
        <taxon>Gammaproteobacteria</taxon>
        <taxon>Oceanospirillales</taxon>
        <taxon>Halomonadaceae</taxon>
        <taxon>Modicisalibacter</taxon>
    </lineage>
</organism>
<dbReference type="RefSeq" id="WP_019018801.1">
    <property type="nucleotide sequence ID" value="NZ_BMXD01000001.1"/>
</dbReference>
<sequence length="790" mass="88042">MRDERPYPRELVQEWQQAIDRASLAPQDAEWLMQTVHYALPPLCAVALQTAADFYRLDHEECDITAAVAALASQGLIETQLPSNVGTFYPVYYAITQPRLLGRDTCQIASLGRLLISDWFSALSNETRTSRGKYYDHLLAVRHVLMSVIEAEVEATDVDLLSPEAFFRSAIESDELYSQRLTIQAAYDVFIEISSGNLSPGELIRNSRSGGGNATRARRQKTDAWHEARMQAMVETPPPRRRAVTTVAETGGSETPNALADTETSALGFRHVATPTVAADAEETSEQPTLQRKVASALTLDDDRRLVQRWVNSAATTSLASVSDLSRLTPEQVRNVLRIALSPLERAFAFLLLSTGLPVSRLLTLTVCQAGSTSQPPTSDDLPVWHPESSELCYRLLNGPSARKDTVDMQWVRFRLPAPLAEILSDPEVATPGGRPFRGVRSRLNRRLTRHFRHQPGITPTAHRLSATSWLLRRPHAKDDVAAATLSGQFDLELAAPAAYRQLSRHEIQRVFDVTLESLGMTVLPVWDSTENHASDLTGWCPVMGSAIAQPPEVFAASFTELRKAMAAPAQEVASWWLGLPFPRESLAELYQQVAAYHLLAWQLSTGARPIGNSSHNRLGEHVQWIRDKASARGIESRVVALLSEIRKGLKQLRRWTESVHHQLQAQGLTLDDRRSGQRNTPAWLVAPRRGRRLVLRDMVWSDFRSLPLQHSTGLANNAARHSLASWLRERAADAEVDALLGHAHHGRSLASPRAATAIGRQPELRRLLSEWLHHCGYRPLAWERLPWNS</sequence>
<accession>A0ABV7M461</accession>
<protein>
    <submittedName>
        <fullName evidence="2">Uncharacterized protein</fullName>
    </submittedName>
</protein>
<reference evidence="3" key="1">
    <citation type="journal article" date="2019" name="Int. J. Syst. Evol. Microbiol.">
        <title>The Global Catalogue of Microorganisms (GCM) 10K type strain sequencing project: providing services to taxonomists for standard genome sequencing and annotation.</title>
        <authorList>
            <consortium name="The Broad Institute Genomics Platform"/>
            <consortium name="The Broad Institute Genome Sequencing Center for Infectious Disease"/>
            <person name="Wu L."/>
            <person name="Ma J."/>
        </authorList>
    </citation>
    <scope>NUCLEOTIDE SEQUENCE [LARGE SCALE GENOMIC DNA]</scope>
    <source>
        <strain evidence="3">KCTC 12847</strain>
    </source>
</reference>
<evidence type="ECO:0000313" key="2">
    <source>
        <dbReference type="EMBL" id="MFC3293672.1"/>
    </source>
</evidence>
<evidence type="ECO:0000313" key="3">
    <source>
        <dbReference type="Proteomes" id="UP001595640"/>
    </source>
</evidence>
<proteinExistence type="predicted"/>
<evidence type="ECO:0000256" key="1">
    <source>
        <dbReference type="SAM" id="MobiDB-lite"/>
    </source>
</evidence>